<dbReference type="EnsemblPlants" id="OGLUM04G26360.2">
    <property type="protein sequence ID" value="OGLUM04G26360.2"/>
    <property type="gene ID" value="OGLUM04G26360"/>
</dbReference>
<dbReference type="HOGENOM" id="CLU_2675106_0_0_1"/>
<accession>A0A0D9ZR89</accession>
<dbReference type="Gramene" id="OGLUM04G26360.2">
    <property type="protein sequence ID" value="OGLUM04G26360.2"/>
    <property type="gene ID" value="OGLUM04G26360"/>
</dbReference>
<name>A0A0D9ZR89_9ORYZ</name>
<protein>
    <submittedName>
        <fullName evidence="1">Uncharacterized protein</fullName>
    </submittedName>
</protein>
<proteinExistence type="predicted"/>
<evidence type="ECO:0000313" key="1">
    <source>
        <dbReference type="EnsemblPlants" id="OGLUM04G26360.2"/>
    </source>
</evidence>
<reference evidence="1" key="2">
    <citation type="submission" date="2018-05" db="EMBL/GenBank/DDBJ databases">
        <title>OgluRS3 (Oryza glumaepatula Reference Sequence Version 3).</title>
        <authorList>
            <person name="Zhang J."/>
            <person name="Kudrna D."/>
            <person name="Lee S."/>
            <person name="Talag J."/>
            <person name="Welchert J."/>
            <person name="Wing R.A."/>
        </authorList>
    </citation>
    <scope>NUCLEOTIDE SEQUENCE [LARGE SCALE GENOMIC DNA]</scope>
</reference>
<evidence type="ECO:0000313" key="2">
    <source>
        <dbReference type="Proteomes" id="UP000026961"/>
    </source>
</evidence>
<dbReference type="Proteomes" id="UP000026961">
    <property type="component" value="Chromosome 4"/>
</dbReference>
<keyword evidence="2" id="KW-1185">Reference proteome</keyword>
<dbReference type="AlphaFoldDB" id="A0A0D9ZR89"/>
<sequence length="75" mass="8805">MHEQLWLHLAMHSSKLLFWTCKNLSGSFIPDMVTKWFLPPHPNCCFLRHPLKELKSLGSNPSRHWHLGMVNVKSQ</sequence>
<reference evidence="1" key="1">
    <citation type="submission" date="2015-04" db="UniProtKB">
        <authorList>
            <consortium name="EnsemblPlants"/>
        </authorList>
    </citation>
    <scope>IDENTIFICATION</scope>
</reference>
<organism evidence="1">
    <name type="scientific">Oryza glumipatula</name>
    <dbReference type="NCBI Taxonomy" id="40148"/>
    <lineage>
        <taxon>Eukaryota</taxon>
        <taxon>Viridiplantae</taxon>
        <taxon>Streptophyta</taxon>
        <taxon>Embryophyta</taxon>
        <taxon>Tracheophyta</taxon>
        <taxon>Spermatophyta</taxon>
        <taxon>Magnoliopsida</taxon>
        <taxon>Liliopsida</taxon>
        <taxon>Poales</taxon>
        <taxon>Poaceae</taxon>
        <taxon>BOP clade</taxon>
        <taxon>Oryzoideae</taxon>
        <taxon>Oryzeae</taxon>
        <taxon>Oryzinae</taxon>
        <taxon>Oryza</taxon>
    </lineage>
</organism>